<evidence type="ECO:0000259" key="1">
    <source>
        <dbReference type="Pfam" id="PF17765"/>
    </source>
</evidence>
<sequence length="51" mass="5753">MAGLRRLLDAHAPYPALLLDDHWDVVDATLRGLHLETFAPADDTTRQLLTR</sequence>
<name>A0ABU2GWN9_9ACTN</name>
<dbReference type="Pfam" id="PF17765">
    <property type="entry name" value="MLTR_LBD"/>
    <property type="match status" value="1"/>
</dbReference>
<dbReference type="EMBL" id="JAVLUS010000013">
    <property type="protein sequence ID" value="MDS1115320.1"/>
    <property type="molecule type" value="Genomic_DNA"/>
</dbReference>
<evidence type="ECO:0000313" key="3">
    <source>
        <dbReference type="Proteomes" id="UP001265083"/>
    </source>
</evidence>
<dbReference type="RefSeq" id="WP_310951360.1">
    <property type="nucleotide sequence ID" value="NZ_JAVLUS010000013.1"/>
</dbReference>
<proteinExistence type="predicted"/>
<dbReference type="Proteomes" id="UP001265083">
    <property type="component" value="Unassembled WGS sequence"/>
</dbReference>
<feature type="domain" description="MmyB-like transcription regulator ligand binding" evidence="1">
    <location>
        <begin position="2"/>
        <end position="28"/>
    </location>
</feature>
<organism evidence="2 3">
    <name type="scientific">Gordonia westfalica</name>
    <dbReference type="NCBI Taxonomy" id="158898"/>
    <lineage>
        <taxon>Bacteria</taxon>
        <taxon>Bacillati</taxon>
        <taxon>Actinomycetota</taxon>
        <taxon>Actinomycetes</taxon>
        <taxon>Mycobacteriales</taxon>
        <taxon>Gordoniaceae</taxon>
        <taxon>Gordonia</taxon>
    </lineage>
</organism>
<evidence type="ECO:0000313" key="2">
    <source>
        <dbReference type="EMBL" id="MDS1115320.1"/>
    </source>
</evidence>
<dbReference type="InterPro" id="IPR041413">
    <property type="entry name" value="MLTR_LBD"/>
</dbReference>
<keyword evidence="3" id="KW-1185">Reference proteome</keyword>
<reference evidence="2 3" key="1">
    <citation type="submission" date="2023-08" db="EMBL/GenBank/DDBJ databases">
        <title>Bioegradation of LLDPE and BLDPE plastic by marine bacteria from coast plastic debris.</title>
        <authorList>
            <person name="Rong Z."/>
        </authorList>
    </citation>
    <scope>NUCLEOTIDE SEQUENCE [LARGE SCALE GENOMIC DNA]</scope>
    <source>
        <strain evidence="2 3">Z-2</strain>
    </source>
</reference>
<accession>A0ABU2GWN9</accession>
<comment type="caution">
    <text evidence="2">The sequence shown here is derived from an EMBL/GenBank/DDBJ whole genome shotgun (WGS) entry which is preliminary data.</text>
</comment>
<gene>
    <name evidence="2" type="ORF">RD149_16300</name>
</gene>
<protein>
    <recommendedName>
        <fullName evidence="1">MmyB-like transcription regulator ligand binding domain-containing protein</fullName>
    </recommendedName>
</protein>